<evidence type="ECO:0000259" key="1">
    <source>
        <dbReference type="Pfam" id="PF08241"/>
    </source>
</evidence>
<evidence type="ECO:0000313" key="3">
    <source>
        <dbReference type="Proteomes" id="UP000528824"/>
    </source>
</evidence>
<dbReference type="InterPro" id="IPR013216">
    <property type="entry name" value="Methyltransf_11"/>
</dbReference>
<dbReference type="GO" id="GO:0032259">
    <property type="term" value="P:methylation"/>
    <property type="evidence" value="ECO:0007669"/>
    <property type="project" value="UniProtKB-KW"/>
</dbReference>
<dbReference type="PANTHER" id="PTHR42912">
    <property type="entry name" value="METHYLTRANSFERASE"/>
    <property type="match status" value="1"/>
</dbReference>
<dbReference type="InterPro" id="IPR050508">
    <property type="entry name" value="Methyltransf_Superfamily"/>
</dbReference>
<dbReference type="Pfam" id="PF08241">
    <property type="entry name" value="Methyltransf_11"/>
    <property type="match status" value="1"/>
</dbReference>
<dbReference type="RefSeq" id="WP_183919745.1">
    <property type="nucleotide sequence ID" value="NZ_JACHBB010000025.1"/>
</dbReference>
<organism evidence="2 3">
    <name type="scientific">Rhizobium lentis</name>
    <dbReference type="NCBI Taxonomy" id="1138194"/>
    <lineage>
        <taxon>Bacteria</taxon>
        <taxon>Pseudomonadati</taxon>
        <taxon>Pseudomonadota</taxon>
        <taxon>Alphaproteobacteria</taxon>
        <taxon>Hyphomicrobiales</taxon>
        <taxon>Rhizobiaceae</taxon>
        <taxon>Rhizobium/Agrobacterium group</taxon>
        <taxon>Rhizobium</taxon>
    </lineage>
</organism>
<evidence type="ECO:0000313" key="2">
    <source>
        <dbReference type="EMBL" id="MBB5564524.1"/>
    </source>
</evidence>
<protein>
    <submittedName>
        <fullName evidence="2">SAM-dependent methyltransferase</fullName>
    </submittedName>
</protein>
<sequence length="324" mass="36353">MLPTLAHFEEFEPRYLADNFRPWEHAISPRELRAAFGTLAPPAHGRLMKKLGPDCLAYLDGAKGEPPDDRAEQIRAASKILSIYFWEIVYQRFPESYDAFSACQEFPFTELFPSNIFHGLRLAEVAAGSGKLTLHLANYAKEVVAIDPSEPLLRTLSLRSEDARNVCCKVGSFSAIPLPDASVDAVVSSMGFQISEERGGKSGLAEMLRVLRPRGEIRLVVGSQATEQWLRKHGFREIATPRSIVWSLPEAITPLLQTLLLSVGVPSEPRLRIRDRWLFVRPRPSITRLVVAFSALFRGSRPTEVFDRGIPWRPMGCSAMVLRR</sequence>
<dbReference type="SUPFAM" id="SSF53335">
    <property type="entry name" value="S-adenosyl-L-methionine-dependent methyltransferases"/>
    <property type="match status" value="1"/>
</dbReference>
<dbReference type="AlphaFoldDB" id="A0A7W9CYF4"/>
<comment type="caution">
    <text evidence="2">The sequence shown here is derived from an EMBL/GenBank/DDBJ whole genome shotgun (WGS) entry which is preliminary data.</text>
</comment>
<dbReference type="EMBL" id="JACHBC010000024">
    <property type="protein sequence ID" value="MBB5564524.1"/>
    <property type="molecule type" value="Genomic_DNA"/>
</dbReference>
<keyword evidence="3" id="KW-1185">Reference proteome</keyword>
<proteinExistence type="predicted"/>
<accession>A0A7W9CYF4</accession>
<reference evidence="2 3" key="1">
    <citation type="submission" date="2020-08" db="EMBL/GenBank/DDBJ databases">
        <title>Genomic Encyclopedia of Type Strains, Phase IV (KMG-V): Genome sequencing to study the core and pangenomes of soil and plant-associated prokaryotes.</title>
        <authorList>
            <person name="Whitman W."/>
        </authorList>
    </citation>
    <scope>NUCLEOTIDE SEQUENCE [LARGE SCALE GENOMIC DNA]</scope>
    <source>
        <strain evidence="2 3">SEMIA 4034</strain>
    </source>
</reference>
<dbReference type="Gene3D" id="3.40.50.150">
    <property type="entry name" value="Vaccinia Virus protein VP39"/>
    <property type="match status" value="1"/>
</dbReference>
<feature type="domain" description="Methyltransferase type 11" evidence="1">
    <location>
        <begin position="124"/>
        <end position="217"/>
    </location>
</feature>
<dbReference type="InterPro" id="IPR029063">
    <property type="entry name" value="SAM-dependent_MTases_sf"/>
</dbReference>
<dbReference type="GO" id="GO:0008757">
    <property type="term" value="F:S-adenosylmethionine-dependent methyltransferase activity"/>
    <property type="evidence" value="ECO:0007669"/>
    <property type="project" value="InterPro"/>
</dbReference>
<dbReference type="Proteomes" id="UP000528824">
    <property type="component" value="Unassembled WGS sequence"/>
</dbReference>
<gene>
    <name evidence="2" type="ORF">GGI59_006233</name>
</gene>
<dbReference type="CDD" id="cd02440">
    <property type="entry name" value="AdoMet_MTases"/>
    <property type="match status" value="1"/>
</dbReference>
<keyword evidence="2" id="KW-0489">Methyltransferase</keyword>
<keyword evidence="2" id="KW-0808">Transferase</keyword>
<name>A0A7W9CYF4_9HYPH</name>